<sequence length="139" mass="15142">MNKLVSNTLYSYTVIGHTYAFQNLKIPTNQSLSLTSTKFILIVGLLAVLFLFHFNTVVESTSLEHSDEKWDDLSSEDFDFEKRLASAKFASGLGKRLASAKFASGLGKRLASAKFASGLGKRLASAKFASGLGKRSINK</sequence>
<feature type="transmembrane region" description="Helical" evidence="1">
    <location>
        <begin position="39"/>
        <end position="58"/>
    </location>
</feature>
<comment type="caution">
    <text evidence="2">The sequence shown here is derived from an EMBL/GenBank/DDBJ whole genome shotgun (WGS) entry which is preliminary data.</text>
</comment>
<organism evidence="2 3">
    <name type="scientific">Rotaria sordida</name>
    <dbReference type="NCBI Taxonomy" id="392033"/>
    <lineage>
        <taxon>Eukaryota</taxon>
        <taxon>Metazoa</taxon>
        <taxon>Spiralia</taxon>
        <taxon>Gnathifera</taxon>
        <taxon>Rotifera</taxon>
        <taxon>Eurotatoria</taxon>
        <taxon>Bdelloidea</taxon>
        <taxon>Philodinida</taxon>
        <taxon>Philodinidae</taxon>
        <taxon>Rotaria</taxon>
    </lineage>
</organism>
<evidence type="ECO:0000256" key="1">
    <source>
        <dbReference type="SAM" id="Phobius"/>
    </source>
</evidence>
<evidence type="ECO:0000313" key="3">
    <source>
        <dbReference type="Proteomes" id="UP000663882"/>
    </source>
</evidence>
<keyword evidence="1" id="KW-0812">Transmembrane</keyword>
<reference evidence="2" key="1">
    <citation type="submission" date="2021-02" db="EMBL/GenBank/DDBJ databases">
        <authorList>
            <person name="Nowell W R."/>
        </authorList>
    </citation>
    <scope>NUCLEOTIDE SEQUENCE</scope>
</reference>
<protein>
    <submittedName>
        <fullName evidence="2">Uncharacterized protein</fullName>
    </submittedName>
</protein>
<accession>A0A813Z0Y2</accession>
<keyword evidence="1" id="KW-0472">Membrane</keyword>
<dbReference type="AlphaFoldDB" id="A0A813Z0Y2"/>
<keyword evidence="1" id="KW-1133">Transmembrane helix</keyword>
<gene>
    <name evidence="2" type="ORF">RFH988_LOCUS8571</name>
</gene>
<proteinExistence type="predicted"/>
<name>A0A813Z0Y2_9BILA</name>
<dbReference type="EMBL" id="CAJNOO010000292">
    <property type="protein sequence ID" value="CAF0892756.1"/>
    <property type="molecule type" value="Genomic_DNA"/>
</dbReference>
<evidence type="ECO:0000313" key="2">
    <source>
        <dbReference type="EMBL" id="CAF0892756.1"/>
    </source>
</evidence>
<dbReference type="Proteomes" id="UP000663882">
    <property type="component" value="Unassembled WGS sequence"/>
</dbReference>
<dbReference type="OrthoDB" id="10021823at2759"/>